<evidence type="ECO:0000313" key="6">
    <source>
        <dbReference type="EMBL" id="THU43764.1"/>
    </source>
</evidence>
<comment type="similarity">
    <text evidence="1 3">Belongs to the EXO70 family.</text>
</comment>
<comment type="function">
    <text evidence="3">Component of the exocyst complex.</text>
</comment>
<dbReference type="InterPro" id="IPR016159">
    <property type="entry name" value="Cullin_repeat-like_dom_sf"/>
</dbReference>
<feature type="compositionally biased region" description="Basic and acidic residues" evidence="4">
    <location>
        <begin position="668"/>
        <end position="685"/>
    </location>
</feature>
<dbReference type="PANTHER" id="PTHR12542:SF90">
    <property type="entry name" value="EXOCYST COMPLEX COMPONENT EXO70I"/>
    <property type="match status" value="1"/>
</dbReference>
<dbReference type="Proteomes" id="UP000317650">
    <property type="component" value="Chromosome 2"/>
</dbReference>
<keyword evidence="7" id="KW-1185">Reference proteome</keyword>
<feature type="region of interest" description="Disordered" evidence="4">
    <location>
        <begin position="666"/>
        <end position="709"/>
    </location>
</feature>
<evidence type="ECO:0000256" key="3">
    <source>
        <dbReference type="RuleBase" id="RU365026"/>
    </source>
</evidence>
<dbReference type="EMBL" id="PYDT01000011">
    <property type="protein sequence ID" value="THU43764.1"/>
    <property type="molecule type" value="Genomic_DNA"/>
</dbReference>
<dbReference type="Pfam" id="PF03081">
    <property type="entry name" value="Exo70_C"/>
    <property type="match status" value="1"/>
</dbReference>
<evidence type="ECO:0000313" key="7">
    <source>
        <dbReference type="Proteomes" id="UP000317650"/>
    </source>
</evidence>
<dbReference type="GO" id="GO:0006887">
    <property type="term" value="P:exocytosis"/>
    <property type="evidence" value="ECO:0007669"/>
    <property type="project" value="UniProtKB-KW"/>
</dbReference>
<dbReference type="InterPro" id="IPR046364">
    <property type="entry name" value="Exo70_C"/>
</dbReference>
<name>A0A4S8I8K6_MUSBA</name>
<proteinExistence type="inferred from homology"/>
<reference evidence="6 7" key="1">
    <citation type="journal article" date="2019" name="Nat. Plants">
        <title>Genome sequencing of Musa balbisiana reveals subgenome evolution and function divergence in polyploid bananas.</title>
        <authorList>
            <person name="Yao X."/>
        </authorList>
    </citation>
    <scope>NUCLEOTIDE SEQUENCE [LARGE SCALE GENOMIC DNA]</scope>
    <source>
        <strain evidence="7">cv. DH-PKW</strain>
        <tissue evidence="6">Leaves</tissue>
    </source>
</reference>
<dbReference type="GO" id="GO:0005546">
    <property type="term" value="F:phosphatidylinositol-4,5-bisphosphate binding"/>
    <property type="evidence" value="ECO:0007669"/>
    <property type="project" value="InterPro"/>
</dbReference>
<dbReference type="SUPFAM" id="SSF74788">
    <property type="entry name" value="Cullin repeat-like"/>
    <property type="match status" value="1"/>
</dbReference>
<evidence type="ECO:0000256" key="2">
    <source>
        <dbReference type="ARBA" id="ARBA00022448"/>
    </source>
</evidence>
<dbReference type="GO" id="GO:0000145">
    <property type="term" value="C:exocyst"/>
    <property type="evidence" value="ECO:0007669"/>
    <property type="project" value="InterPro"/>
</dbReference>
<accession>A0A4S8I8K6</accession>
<dbReference type="GO" id="GO:0015031">
    <property type="term" value="P:protein transport"/>
    <property type="evidence" value="ECO:0007669"/>
    <property type="project" value="UniProtKB-KW"/>
</dbReference>
<feature type="domain" description="Exocyst complex subunit Exo70 C-terminal" evidence="5">
    <location>
        <begin position="307"/>
        <end position="639"/>
    </location>
</feature>
<keyword evidence="3" id="KW-0268">Exocytosis</keyword>
<keyword evidence="3" id="KW-0653">Protein transport</keyword>
<organism evidence="6 7">
    <name type="scientific">Musa balbisiana</name>
    <name type="common">Banana</name>
    <dbReference type="NCBI Taxonomy" id="52838"/>
    <lineage>
        <taxon>Eukaryota</taxon>
        <taxon>Viridiplantae</taxon>
        <taxon>Streptophyta</taxon>
        <taxon>Embryophyta</taxon>
        <taxon>Tracheophyta</taxon>
        <taxon>Spermatophyta</taxon>
        <taxon>Magnoliopsida</taxon>
        <taxon>Liliopsida</taxon>
        <taxon>Zingiberales</taxon>
        <taxon>Musaceae</taxon>
        <taxon>Musa</taxon>
    </lineage>
</organism>
<dbReference type="STRING" id="52838.A0A4S8I8K6"/>
<comment type="caution">
    <text evidence="6">The sequence shown here is derived from an EMBL/GenBank/DDBJ whole genome shotgun (WGS) entry which is preliminary data.</text>
</comment>
<dbReference type="PANTHER" id="PTHR12542">
    <property type="entry name" value="EXOCYST COMPLEX PROTEIN EXO70"/>
    <property type="match status" value="1"/>
</dbReference>
<gene>
    <name evidence="6" type="ORF">C4D60_Mb02t00200</name>
</gene>
<protein>
    <recommendedName>
        <fullName evidence="3">Exocyst subunit Exo70 family protein</fullName>
    </recommendedName>
</protein>
<keyword evidence="2 3" id="KW-0813">Transport</keyword>
<dbReference type="AlphaFoldDB" id="A0A4S8I8K6"/>
<dbReference type="InterPro" id="IPR004140">
    <property type="entry name" value="Exo70"/>
</dbReference>
<dbReference type="Gene3D" id="1.20.1280.170">
    <property type="entry name" value="Exocyst complex component Exo70"/>
    <property type="match status" value="1"/>
</dbReference>
<evidence type="ECO:0000256" key="1">
    <source>
        <dbReference type="ARBA" id="ARBA00006756"/>
    </source>
</evidence>
<evidence type="ECO:0000256" key="4">
    <source>
        <dbReference type="SAM" id="MobiDB-lite"/>
    </source>
</evidence>
<evidence type="ECO:0000259" key="5">
    <source>
        <dbReference type="Pfam" id="PF03081"/>
    </source>
</evidence>
<sequence>MEDATNAIHDDGVSADTMIAKLHASRSGLDSVLRSSAELDVAISGFDGRLSLRLAAISAIYDAVAPLHSQAVAAQALRTRIDRAVSPAIALLRGFSLVRSLQRRLLRLSPSATDPRSLIAYVDCVDSLHDAVAGVAAECEPAVQRLQEAVEFLSRTKATDRLRLHRLSEALAALQALYEDEVDAMRYEGLLDEALLLLQHECESLLLQLKHHAFGESDGLDLIPEATDGSDLPHLGSSLQIEALRRIAQTLAANDCLDIAIDIFVTVRYRRAAQALMRLKPEYLRTYAPEDMDAMEWEAVEAAITLWIRHLELAVRMLFAAEKRLCHDVLGGLMGGAVWPECLAKIADRIMAVFFCFGEGVARSSKQPQKLFKLLDMFDALDRMWPDLAAVFDGEAGGNVRARFRELQKLVVHAAATAFSEFGLRIEGLQDGAPPPADGSVPKVVRYAIHYLKCLATAAYAGPMGRVLRTERTWRPELPSRPPEADGEDEELLGDAVRRILEALQRNVEAQRSRYGKKDRVLPHVMATNAYWYMYMRTRGTEVAKLVGEDAMKARYKSAAEQAAFAYQEAAWGPLVKLLERNEAAGTARATTEEFMRGFDDNLRKHKSLYCIRDADLREQIGEAVAKAVVPAYMAFLHANAGPTDRRAFPPPDSIRGLILQLFDAGGEEGRREAEGERSSKGERVTHRRRAEGPSSSEAPSRRKSQQNK</sequence>